<comment type="subcellular location">
    <subcellularLocation>
        <location evidence="1">Secreted</location>
    </subcellularLocation>
</comment>
<reference evidence="6" key="2">
    <citation type="submission" date="2025-08" db="UniProtKB">
        <authorList>
            <consortium name="Ensembl"/>
        </authorList>
    </citation>
    <scope>IDENTIFICATION</scope>
</reference>
<dbReference type="AlphaFoldDB" id="A0A670IMW0"/>
<name>A0A670IMW0_PODMU</name>
<organism evidence="6 7">
    <name type="scientific">Podarcis muralis</name>
    <name type="common">Wall lizard</name>
    <name type="synonym">Lacerta muralis</name>
    <dbReference type="NCBI Taxonomy" id="64176"/>
    <lineage>
        <taxon>Eukaryota</taxon>
        <taxon>Metazoa</taxon>
        <taxon>Chordata</taxon>
        <taxon>Craniata</taxon>
        <taxon>Vertebrata</taxon>
        <taxon>Euteleostomi</taxon>
        <taxon>Lepidosauria</taxon>
        <taxon>Squamata</taxon>
        <taxon>Bifurcata</taxon>
        <taxon>Unidentata</taxon>
        <taxon>Episquamata</taxon>
        <taxon>Laterata</taxon>
        <taxon>Lacertibaenia</taxon>
        <taxon>Lacertidae</taxon>
        <taxon>Podarcis</taxon>
    </lineage>
</organism>
<accession>A0A670IMW0</accession>
<dbReference type="OMA" id="TGKCSDY"/>
<evidence type="ECO:0000256" key="4">
    <source>
        <dbReference type="ARBA" id="ARBA00023180"/>
    </source>
</evidence>
<reference evidence="6" key="3">
    <citation type="submission" date="2025-09" db="UniProtKB">
        <authorList>
            <consortium name="Ensembl"/>
        </authorList>
    </citation>
    <scope>IDENTIFICATION</scope>
</reference>
<feature type="domain" description="WxxW" evidence="5">
    <location>
        <begin position="108"/>
        <end position="191"/>
    </location>
</feature>
<evidence type="ECO:0000256" key="3">
    <source>
        <dbReference type="ARBA" id="ARBA00022729"/>
    </source>
</evidence>
<keyword evidence="3" id="KW-0732">Signal</keyword>
<dbReference type="PANTHER" id="PTHR15031:SF4">
    <property type="entry name" value="CARTILAGE INTERMEDIATE LAYER PROTEIN 1"/>
    <property type="match status" value="1"/>
</dbReference>
<feature type="domain" description="WxxW" evidence="5">
    <location>
        <begin position="17"/>
        <end position="98"/>
    </location>
</feature>
<proteinExistence type="predicted"/>
<evidence type="ECO:0000259" key="5">
    <source>
        <dbReference type="Pfam" id="PF13330"/>
    </source>
</evidence>
<evidence type="ECO:0000313" key="6">
    <source>
        <dbReference type="Ensembl" id="ENSPMRP00000013463.1"/>
    </source>
</evidence>
<dbReference type="Pfam" id="PF13330">
    <property type="entry name" value="Mucin2_WxxW"/>
    <property type="match status" value="2"/>
</dbReference>
<dbReference type="InterPro" id="IPR025155">
    <property type="entry name" value="WxxW_domain"/>
</dbReference>
<dbReference type="Ensembl" id="ENSPMRT00000014373.1">
    <property type="protein sequence ID" value="ENSPMRP00000013463.1"/>
    <property type="gene ID" value="ENSPMRG00000009008.1"/>
</dbReference>
<keyword evidence="4" id="KW-0325">Glycoprotein</keyword>
<dbReference type="GO" id="GO:0005576">
    <property type="term" value="C:extracellular region"/>
    <property type="evidence" value="ECO:0007669"/>
    <property type="project" value="UniProtKB-SubCell"/>
</dbReference>
<keyword evidence="7" id="KW-1185">Reference proteome</keyword>
<evidence type="ECO:0000256" key="1">
    <source>
        <dbReference type="ARBA" id="ARBA00004613"/>
    </source>
</evidence>
<reference evidence="6 7" key="1">
    <citation type="journal article" date="2019" name="Proc. Natl. Acad. Sci. U.S.A.">
        <title>Regulatory changes in pterin and carotenoid genes underlie balanced color polymorphisms in the wall lizard.</title>
        <authorList>
            <person name="Andrade P."/>
            <person name="Pinho C."/>
            <person name="Perez I de Lanuza G."/>
            <person name="Afonso S."/>
            <person name="Brejcha J."/>
            <person name="Rubin C.J."/>
            <person name="Wallerman O."/>
            <person name="Pereira P."/>
            <person name="Sabatino S.J."/>
            <person name="Bellati A."/>
            <person name="Pellitteri-Rosa D."/>
            <person name="Bosakova Z."/>
            <person name="Bunikis I."/>
            <person name="Carretero M.A."/>
            <person name="Feiner N."/>
            <person name="Marsik P."/>
            <person name="Pauperio F."/>
            <person name="Salvi D."/>
            <person name="Soler L."/>
            <person name="While G.M."/>
            <person name="Uller T."/>
            <person name="Font E."/>
            <person name="Andersson L."/>
            <person name="Carneiro M."/>
        </authorList>
    </citation>
    <scope>NUCLEOTIDE SEQUENCE</scope>
</reference>
<evidence type="ECO:0000313" key="7">
    <source>
        <dbReference type="Proteomes" id="UP000472272"/>
    </source>
</evidence>
<sequence>MNSFSLSRLISASTCTTRWFDRDDPSGVGDFETLADLRREYPMDICPKPTGIEAQTVDGTPASSTGQIFHPFNTKEGFACVNKEQKYFCLDYKVRFTCPSNFCSGCMTQWFDRDDPSGRGDYELLSNLWSEYPGKICAEPLAINVQTLDGIPALKTGQKFSVYDPTQGFACINDEQKPGRSCHDYRVQFTCPGSFCSGEFHYESIGYFLLGGSGQWGWQTSLMIVLPNNSNNLLFISHPSGWVSPATLGGFQPSIKIQWSVKH</sequence>
<protein>
    <recommendedName>
        <fullName evidence="5">WxxW domain-containing protein</fullName>
    </recommendedName>
</protein>
<keyword evidence="2" id="KW-0964">Secreted</keyword>
<dbReference type="GeneTree" id="ENSGT00390000008152"/>
<evidence type="ECO:0000256" key="2">
    <source>
        <dbReference type="ARBA" id="ARBA00022525"/>
    </source>
</evidence>
<dbReference type="PANTHER" id="PTHR15031">
    <property type="entry name" value="CARTILAGE INTERMEDIATE LAYER PROTEIN CLIP"/>
    <property type="match status" value="1"/>
</dbReference>
<dbReference type="Proteomes" id="UP000472272">
    <property type="component" value="Chromosome 8"/>
</dbReference>
<dbReference type="InterPro" id="IPR039675">
    <property type="entry name" value="CILP1/CILP2"/>
</dbReference>